<dbReference type="PRINTS" id="PR00344">
    <property type="entry name" value="BCTRLSENSOR"/>
</dbReference>
<dbReference type="GO" id="GO:0005524">
    <property type="term" value="F:ATP binding"/>
    <property type="evidence" value="ECO:0007669"/>
    <property type="project" value="UniProtKB-KW"/>
</dbReference>
<comment type="catalytic activity">
    <reaction evidence="1">
        <text>ATP + protein L-histidine = ADP + protein N-phospho-L-histidine.</text>
        <dbReference type="EC" id="2.7.13.3"/>
    </reaction>
</comment>
<dbReference type="PROSITE" id="PS50113">
    <property type="entry name" value="PAC"/>
    <property type="match status" value="1"/>
</dbReference>
<dbReference type="Pfam" id="PF08447">
    <property type="entry name" value="PAS_3"/>
    <property type="match status" value="1"/>
</dbReference>
<dbReference type="AlphaFoldDB" id="A0A5R9F4E8"/>
<keyword evidence="7" id="KW-0067">ATP-binding</keyword>
<keyword evidence="8" id="KW-0902">Two-component regulatory system</keyword>
<dbReference type="PROSITE" id="PS50112">
    <property type="entry name" value="PAS"/>
    <property type="match status" value="1"/>
</dbReference>
<dbReference type="CDD" id="cd00075">
    <property type="entry name" value="HATPase"/>
    <property type="match status" value="1"/>
</dbReference>
<dbReference type="CDD" id="cd00082">
    <property type="entry name" value="HisKA"/>
    <property type="match status" value="1"/>
</dbReference>
<dbReference type="CDD" id="cd00130">
    <property type="entry name" value="PAS"/>
    <property type="match status" value="1"/>
</dbReference>
<proteinExistence type="predicted"/>
<evidence type="ECO:0000256" key="4">
    <source>
        <dbReference type="ARBA" id="ARBA00022679"/>
    </source>
</evidence>
<dbReference type="Gene3D" id="3.30.450.20">
    <property type="entry name" value="PAS domain"/>
    <property type="match status" value="2"/>
</dbReference>
<keyword evidence="5" id="KW-0547">Nucleotide-binding</keyword>
<gene>
    <name evidence="12" type="ORF">FCL54_08770</name>
</gene>
<dbReference type="SMART" id="SM00388">
    <property type="entry name" value="HisKA"/>
    <property type="match status" value="1"/>
</dbReference>
<accession>A0A5R9F4E8</accession>
<evidence type="ECO:0000259" key="9">
    <source>
        <dbReference type="PROSITE" id="PS50109"/>
    </source>
</evidence>
<dbReference type="PANTHER" id="PTHR43065:SF34">
    <property type="entry name" value="SPORULATION KINASE A"/>
    <property type="match status" value="1"/>
</dbReference>
<comment type="caution">
    <text evidence="12">The sequence shown here is derived from an EMBL/GenBank/DDBJ whole genome shotgun (WGS) entry which is preliminary data.</text>
</comment>
<evidence type="ECO:0000256" key="7">
    <source>
        <dbReference type="ARBA" id="ARBA00022840"/>
    </source>
</evidence>
<dbReference type="InterPro" id="IPR036890">
    <property type="entry name" value="HATPase_C_sf"/>
</dbReference>
<name>A0A5R9F4E8_9BACL</name>
<dbReference type="InterPro" id="IPR035965">
    <property type="entry name" value="PAS-like_dom_sf"/>
</dbReference>
<dbReference type="SMART" id="SM00387">
    <property type="entry name" value="HATPase_c"/>
    <property type="match status" value="1"/>
</dbReference>
<dbReference type="OrthoDB" id="9815750at2"/>
<dbReference type="InterPro" id="IPR001610">
    <property type="entry name" value="PAC"/>
</dbReference>
<evidence type="ECO:0000256" key="5">
    <source>
        <dbReference type="ARBA" id="ARBA00022741"/>
    </source>
</evidence>
<dbReference type="Pfam" id="PF13426">
    <property type="entry name" value="PAS_9"/>
    <property type="match status" value="1"/>
</dbReference>
<dbReference type="InterPro" id="IPR036097">
    <property type="entry name" value="HisK_dim/P_sf"/>
</dbReference>
<sequence length="473" mass="53338">MSQNLIITDNHESLFQFHPDMIFLFNKNLRLINANKKAIKYMKKLGGSVLPITYIHPQDKNKAQANFEKTITGLSTEDEYIIVSSDGSHKFFHIVSIPYYSADKINGAYVIARDVTNEKQREKIILDENEKFCLLAENIKEVFWIGSPDYTRCLYVSPAYEELWGLSCESAYENPLAFLEVVHPEDLQDIEMLIKSRNDESYMIDFRIILPNGDVRWVRDTGFPVKNSKGEGFFVGVSTDITELKNREELLQKTEKLSIIGKLAAGVAHEIRNPLTVINGLLRLDPSGNTRRSYEPIIYDELDRIETILNQFLLLAKPFQDETFSLIDINAVLIDCLSSLETEINVTNVQVDFSSDCAGDLIYGNEEQLHLVFKNIIKNALEAIDGKGNIDISLESTEDEAIITVKDNGRGLSKERLLALGEPYFSNTEKGIGIGLMVSYKVIECHQGSISFSSIENGGTSVKISLPLNRRSS</sequence>
<reference evidence="12 13" key="1">
    <citation type="submission" date="2019-04" db="EMBL/GenBank/DDBJ databases">
        <title>Bacillus caeni sp. nov., a bacterium isolated from mangrove sediment.</title>
        <authorList>
            <person name="Huang H."/>
            <person name="Mo K."/>
            <person name="Hu Y."/>
        </authorList>
    </citation>
    <scope>NUCLEOTIDE SEQUENCE [LARGE SCALE GENOMIC DNA]</scope>
    <source>
        <strain evidence="12 13">HB172195</strain>
    </source>
</reference>
<dbReference type="InterPro" id="IPR004358">
    <property type="entry name" value="Sig_transdc_His_kin-like_C"/>
</dbReference>
<dbReference type="InterPro" id="IPR013655">
    <property type="entry name" value="PAS_fold_3"/>
</dbReference>
<evidence type="ECO:0000256" key="8">
    <source>
        <dbReference type="ARBA" id="ARBA00023012"/>
    </source>
</evidence>
<dbReference type="SMART" id="SM00086">
    <property type="entry name" value="PAC"/>
    <property type="match status" value="2"/>
</dbReference>
<dbReference type="PANTHER" id="PTHR43065">
    <property type="entry name" value="SENSOR HISTIDINE KINASE"/>
    <property type="match status" value="1"/>
</dbReference>
<evidence type="ECO:0000259" key="11">
    <source>
        <dbReference type="PROSITE" id="PS50113"/>
    </source>
</evidence>
<organism evidence="12 13">
    <name type="scientific">Exobacillus caeni</name>
    <dbReference type="NCBI Taxonomy" id="2574798"/>
    <lineage>
        <taxon>Bacteria</taxon>
        <taxon>Bacillati</taxon>
        <taxon>Bacillota</taxon>
        <taxon>Bacilli</taxon>
        <taxon>Bacillales</taxon>
        <taxon>Guptibacillaceae</taxon>
        <taxon>Exobacillus</taxon>
    </lineage>
</organism>
<protein>
    <recommendedName>
        <fullName evidence="2">histidine kinase</fullName>
        <ecNumber evidence="2">2.7.13.3</ecNumber>
    </recommendedName>
</protein>
<dbReference type="Gene3D" id="1.10.287.130">
    <property type="match status" value="1"/>
</dbReference>
<evidence type="ECO:0000256" key="2">
    <source>
        <dbReference type="ARBA" id="ARBA00012438"/>
    </source>
</evidence>
<dbReference type="InterPro" id="IPR000700">
    <property type="entry name" value="PAS-assoc_C"/>
</dbReference>
<dbReference type="InterPro" id="IPR003594">
    <property type="entry name" value="HATPase_dom"/>
</dbReference>
<evidence type="ECO:0000256" key="6">
    <source>
        <dbReference type="ARBA" id="ARBA00022777"/>
    </source>
</evidence>
<feature type="domain" description="Histidine kinase" evidence="9">
    <location>
        <begin position="266"/>
        <end position="470"/>
    </location>
</feature>
<dbReference type="Pfam" id="PF00512">
    <property type="entry name" value="HisKA"/>
    <property type="match status" value="1"/>
</dbReference>
<dbReference type="SUPFAM" id="SSF55785">
    <property type="entry name" value="PYP-like sensor domain (PAS domain)"/>
    <property type="match status" value="2"/>
</dbReference>
<dbReference type="Proteomes" id="UP000308230">
    <property type="component" value="Unassembled WGS sequence"/>
</dbReference>
<evidence type="ECO:0000259" key="10">
    <source>
        <dbReference type="PROSITE" id="PS50112"/>
    </source>
</evidence>
<keyword evidence="13" id="KW-1185">Reference proteome</keyword>
<dbReference type="SUPFAM" id="SSF47384">
    <property type="entry name" value="Homodimeric domain of signal transducing histidine kinase"/>
    <property type="match status" value="1"/>
</dbReference>
<dbReference type="SUPFAM" id="SSF55874">
    <property type="entry name" value="ATPase domain of HSP90 chaperone/DNA topoisomerase II/histidine kinase"/>
    <property type="match status" value="1"/>
</dbReference>
<evidence type="ECO:0000256" key="3">
    <source>
        <dbReference type="ARBA" id="ARBA00022553"/>
    </source>
</evidence>
<dbReference type="EC" id="2.7.13.3" evidence="2"/>
<keyword evidence="3" id="KW-0597">Phosphoprotein</keyword>
<dbReference type="NCBIfam" id="TIGR00229">
    <property type="entry name" value="sensory_box"/>
    <property type="match status" value="2"/>
</dbReference>
<dbReference type="Gene3D" id="3.30.565.10">
    <property type="entry name" value="Histidine kinase-like ATPase, C-terminal domain"/>
    <property type="match status" value="1"/>
</dbReference>
<dbReference type="InterPro" id="IPR003661">
    <property type="entry name" value="HisK_dim/P_dom"/>
</dbReference>
<evidence type="ECO:0000313" key="13">
    <source>
        <dbReference type="Proteomes" id="UP000308230"/>
    </source>
</evidence>
<dbReference type="PROSITE" id="PS50109">
    <property type="entry name" value="HIS_KIN"/>
    <property type="match status" value="1"/>
</dbReference>
<feature type="domain" description="PAC" evidence="11">
    <location>
        <begin position="202"/>
        <end position="253"/>
    </location>
</feature>
<keyword evidence="6" id="KW-0418">Kinase</keyword>
<dbReference type="EMBL" id="SWLG01000005">
    <property type="protein sequence ID" value="TLS37901.1"/>
    <property type="molecule type" value="Genomic_DNA"/>
</dbReference>
<evidence type="ECO:0000256" key="1">
    <source>
        <dbReference type="ARBA" id="ARBA00000085"/>
    </source>
</evidence>
<dbReference type="InterPro" id="IPR000014">
    <property type="entry name" value="PAS"/>
</dbReference>
<dbReference type="GO" id="GO:0000155">
    <property type="term" value="F:phosphorelay sensor kinase activity"/>
    <property type="evidence" value="ECO:0007669"/>
    <property type="project" value="InterPro"/>
</dbReference>
<dbReference type="SMART" id="SM00091">
    <property type="entry name" value="PAS"/>
    <property type="match status" value="2"/>
</dbReference>
<evidence type="ECO:0000313" key="12">
    <source>
        <dbReference type="EMBL" id="TLS37901.1"/>
    </source>
</evidence>
<dbReference type="RefSeq" id="WP_138125428.1">
    <property type="nucleotide sequence ID" value="NZ_SWLG01000005.1"/>
</dbReference>
<feature type="domain" description="PAS" evidence="10">
    <location>
        <begin position="128"/>
        <end position="201"/>
    </location>
</feature>
<keyword evidence="4" id="KW-0808">Transferase</keyword>
<dbReference type="Pfam" id="PF02518">
    <property type="entry name" value="HATPase_c"/>
    <property type="match status" value="1"/>
</dbReference>
<dbReference type="InterPro" id="IPR005467">
    <property type="entry name" value="His_kinase_dom"/>
</dbReference>